<dbReference type="InterPro" id="IPR052233">
    <property type="entry name" value="Rho-type_GEFs"/>
</dbReference>
<feature type="domain" description="DH" evidence="5">
    <location>
        <begin position="478"/>
        <end position="669"/>
    </location>
</feature>
<organism evidence="7 8">
    <name type="scientific">Schizosaccharomyces octosporus (strain yFS286)</name>
    <name type="common">Fission yeast</name>
    <name type="synonym">Octosporomyces octosporus</name>
    <dbReference type="NCBI Taxonomy" id="483514"/>
    <lineage>
        <taxon>Eukaryota</taxon>
        <taxon>Fungi</taxon>
        <taxon>Dikarya</taxon>
        <taxon>Ascomycota</taxon>
        <taxon>Taphrinomycotina</taxon>
        <taxon>Schizosaccharomycetes</taxon>
        <taxon>Schizosaccharomycetales</taxon>
        <taxon>Schizosaccharomycetaceae</taxon>
        <taxon>Schizosaccharomyces</taxon>
    </lineage>
</organism>
<evidence type="ECO:0000256" key="1">
    <source>
        <dbReference type="ARBA" id="ARBA00022553"/>
    </source>
</evidence>
<feature type="region of interest" description="Disordered" evidence="3">
    <location>
        <begin position="141"/>
        <end position="194"/>
    </location>
</feature>
<dbReference type="eggNOG" id="KOG4305">
    <property type="taxonomic scope" value="Eukaryota"/>
</dbReference>
<dbReference type="SMART" id="SM00325">
    <property type="entry name" value="RhoGEF"/>
    <property type="match status" value="1"/>
</dbReference>
<dbReference type="PANTHER" id="PTHR46572">
    <property type="entry name" value="RHO1 GDP-GTP EXCHANGE PROTEIN 1-RELATED"/>
    <property type="match status" value="1"/>
</dbReference>
<dbReference type="GO" id="GO:0031097">
    <property type="term" value="C:medial cortex"/>
    <property type="evidence" value="ECO:0007669"/>
    <property type="project" value="EnsemblFungi"/>
</dbReference>
<feature type="compositionally biased region" description="Basic residues" evidence="3">
    <location>
        <begin position="10"/>
        <end position="20"/>
    </location>
</feature>
<evidence type="ECO:0000259" key="5">
    <source>
        <dbReference type="PROSITE" id="PS50010"/>
    </source>
</evidence>
<evidence type="ECO:0000313" key="8">
    <source>
        <dbReference type="Proteomes" id="UP000016088"/>
    </source>
</evidence>
<dbReference type="InterPro" id="IPR001180">
    <property type="entry name" value="CNH_dom"/>
</dbReference>
<dbReference type="SUPFAM" id="SSF50729">
    <property type="entry name" value="PH domain-like"/>
    <property type="match status" value="1"/>
</dbReference>
<dbReference type="PROSITE" id="PS50010">
    <property type="entry name" value="DH_2"/>
    <property type="match status" value="1"/>
</dbReference>
<dbReference type="SMART" id="SM00233">
    <property type="entry name" value="PH"/>
    <property type="match status" value="1"/>
</dbReference>
<feature type="domain" description="PH" evidence="4">
    <location>
        <begin position="704"/>
        <end position="866"/>
    </location>
</feature>
<proteinExistence type="predicted"/>
<sequence>MKLSNDIFRKPSRHEHRNKRTSIDYPDDFLASPVSTPSSTPNTSPVSPKRLSISDFSSFRLFSSPFNSPKRHESTHSRRLPTTPERPRLSPSRRTTSYTVRSSPALPTMSSNYLYDADPNGTVSSFPNALHTNFSPSDPLDIDPYLMSPGTDAHRPLPETPSPTSFVTHPLPRPPLLSAHSNNSSPQSTSSSNSFYSLYNEQPLSFSPEPYLPLSPSRSPSRSTSPFRTAINDANVNSVSQRDSYGYWSDPSFTDLTSSPSPVSFSSPNKELHIPRELPKVPARQYASGDISSPLMSRSSRPTQANALFGSCREPWSLKKLFMWCKEEVFPALSATTIDGAPRQDLAQIMAMLFTISVPSMDFLIAEVLAKNIISDWIQNGFMKVINLEKLYITFVDDEFPSNGGVLPILTNGGCYSYTCRSKSTSSKYTCYTCRCVRKSTNGLTRSQGDTSDDSWNMFWNLSPQDSLPSSLTKKEVARQNNIHELICKESDYVADLHTLAELFRDGIVQENSIVPSNRVADFIQSVFGNVESIRQLHSQFILPQLIIRERLQGPVVSLIGDILLEWVHLAKTSYINYAKQFPLADETYKLECQRNTYFARWLASCRSDPRCRRLDFQHFLQRPTQRLQRYTLEWDTILKHTDPTSWDYQLISQAEKELRATCEECDAVIATVLESNRIRDLSYQLLFKNHEGINLELRDPEREFFFEGPVFRKSESRLDWIEIHIFLLDNYFIMAKARRDKRTNSMKYLVSKRPIPMDLLVLNPLIEEWNSRSSKFLGTLASNFPYEGSLNARSKRKSRLNLDIRNDYNSDRMNEDSWNNLTPEKPHFYPFTVRHLGGLSSTYTLYTESSQLRKLWMDKINFARKRHAQKMHRKNPFTLQIVSDVSFQYPPADISGTLDSSSRSPEISLVEGSVVDRALTMAAWSYPIHNEDDLPEAINYGDITCISQFGGTDGKLSICISTTTGVFLGFFGGNSNIREWRKISSHRRVTQIGFLEEFDCLLELRDRSMYAYRLSRVIESGTLEPKVAIPVGNSHNISFFKISKLTEGASLKRERTLIFFKQGSGNSSSIHCCEPVVGLGHHNQKAYNFKLKNVSSFRTLEEFRVLADCYSINCFKYSIAISRQKGIDIVRLDPKLAVSFPSPSVLADPLYRSRLNSSKPLGVFRVHDPAIFACCYQTGALFVNGEGSLIKKDAWLPWIGRPNSIACHEGYLMAFSDDFIEIWNSRSMKQVQIIQGNNIRLHSSNSDLLPDGKHVMFSMTHPQFHDRHLILALDLVKEENLMDI</sequence>
<feature type="compositionally biased region" description="Low complexity" evidence="3">
    <location>
        <begin position="32"/>
        <end position="48"/>
    </location>
</feature>
<dbReference type="GO" id="GO:0120105">
    <property type="term" value="C:mitotic actomyosin contractile ring, intermediate layer"/>
    <property type="evidence" value="ECO:0007669"/>
    <property type="project" value="EnsemblFungi"/>
</dbReference>
<keyword evidence="2" id="KW-0344">Guanine-nucleotide releasing factor</keyword>
<dbReference type="Pfam" id="PF00780">
    <property type="entry name" value="CNH"/>
    <property type="match status" value="1"/>
</dbReference>
<dbReference type="InterPro" id="IPR000219">
    <property type="entry name" value="DH_dom"/>
</dbReference>
<feature type="region of interest" description="Disordered" evidence="3">
    <location>
        <begin position="1"/>
        <end position="50"/>
    </location>
</feature>
<evidence type="ECO:0000313" key="7">
    <source>
        <dbReference type="EMBL" id="EPX70967.1"/>
    </source>
</evidence>
<dbReference type="OMA" id="HEIITWE"/>
<feature type="compositionally biased region" description="Low complexity" evidence="3">
    <location>
        <begin position="209"/>
        <end position="228"/>
    </location>
</feature>
<dbReference type="InterPro" id="IPR035899">
    <property type="entry name" value="DBL_dom_sf"/>
</dbReference>
<feature type="domain" description="CNH" evidence="6">
    <location>
        <begin position="941"/>
        <end position="1250"/>
    </location>
</feature>
<dbReference type="Gene3D" id="1.20.900.10">
    <property type="entry name" value="Dbl homology (DH) domain"/>
    <property type="match status" value="1"/>
</dbReference>
<dbReference type="EMBL" id="KE503208">
    <property type="protein sequence ID" value="EPX70967.1"/>
    <property type="molecule type" value="Genomic_DNA"/>
</dbReference>
<dbReference type="PROSITE" id="PS50003">
    <property type="entry name" value="PH_DOMAIN"/>
    <property type="match status" value="1"/>
</dbReference>
<feature type="region of interest" description="Disordered" evidence="3">
    <location>
        <begin position="209"/>
        <end position="235"/>
    </location>
</feature>
<dbReference type="PROSITE" id="PS50219">
    <property type="entry name" value="CNH"/>
    <property type="match status" value="1"/>
</dbReference>
<dbReference type="Proteomes" id="UP000016088">
    <property type="component" value="Unassembled WGS sequence"/>
</dbReference>
<dbReference type="VEuPathDB" id="FungiDB:SOCG_01188"/>
<keyword evidence="1" id="KW-0597">Phosphoprotein</keyword>
<gene>
    <name evidence="7" type="ORF">SOCG_01188</name>
</gene>
<dbReference type="InterPro" id="IPR041675">
    <property type="entry name" value="PH_5"/>
</dbReference>
<dbReference type="Gene3D" id="2.30.29.30">
    <property type="entry name" value="Pleckstrin-homology domain (PH domain)/Phosphotyrosine-binding domain (PTB)"/>
    <property type="match status" value="1"/>
</dbReference>
<dbReference type="InterPro" id="IPR011993">
    <property type="entry name" value="PH-like_dom_sf"/>
</dbReference>
<dbReference type="GO" id="GO:0140281">
    <property type="term" value="P:positive regulation of mitotic division septum assembly"/>
    <property type="evidence" value="ECO:0007669"/>
    <property type="project" value="EnsemblFungi"/>
</dbReference>
<name>S9PSK8_SCHOY</name>
<protein>
    <submittedName>
        <fullName evidence="7">RhoGEF Rgf3</fullName>
    </submittedName>
</protein>
<dbReference type="CDD" id="cd00160">
    <property type="entry name" value="RhoGEF"/>
    <property type="match status" value="1"/>
</dbReference>
<reference evidence="7 8" key="1">
    <citation type="journal article" date="2011" name="Science">
        <title>Comparative functional genomics of the fission yeasts.</title>
        <authorList>
            <person name="Rhind N."/>
            <person name="Chen Z."/>
            <person name="Yassour M."/>
            <person name="Thompson D.A."/>
            <person name="Haas B.J."/>
            <person name="Habib N."/>
            <person name="Wapinski I."/>
            <person name="Roy S."/>
            <person name="Lin M.F."/>
            <person name="Heiman D.I."/>
            <person name="Young S.K."/>
            <person name="Furuya K."/>
            <person name="Guo Y."/>
            <person name="Pidoux A."/>
            <person name="Chen H.M."/>
            <person name="Robbertse B."/>
            <person name="Goldberg J.M."/>
            <person name="Aoki K."/>
            <person name="Bayne E.H."/>
            <person name="Berlin A.M."/>
            <person name="Desjardins C.A."/>
            <person name="Dobbs E."/>
            <person name="Dukaj L."/>
            <person name="Fan L."/>
            <person name="FitzGerald M.G."/>
            <person name="French C."/>
            <person name="Gujja S."/>
            <person name="Hansen K."/>
            <person name="Keifenheim D."/>
            <person name="Levin J.Z."/>
            <person name="Mosher R.A."/>
            <person name="Mueller C.A."/>
            <person name="Pfiffner J."/>
            <person name="Priest M."/>
            <person name="Russ C."/>
            <person name="Smialowska A."/>
            <person name="Swoboda P."/>
            <person name="Sykes S.M."/>
            <person name="Vaughn M."/>
            <person name="Vengrova S."/>
            <person name="Yoder R."/>
            <person name="Zeng Q."/>
            <person name="Allshire R."/>
            <person name="Baulcombe D."/>
            <person name="Birren B.W."/>
            <person name="Brown W."/>
            <person name="Ekwall K."/>
            <person name="Kellis M."/>
            <person name="Leatherwood J."/>
            <person name="Levin H."/>
            <person name="Margalit H."/>
            <person name="Martienssen R."/>
            <person name="Nieduszynski C.A."/>
            <person name="Spatafora J.W."/>
            <person name="Friedman N."/>
            <person name="Dalgaard J.Z."/>
            <person name="Baumann P."/>
            <person name="Niki H."/>
            <person name="Regev A."/>
            <person name="Nusbaum C."/>
        </authorList>
    </citation>
    <scope>NUCLEOTIDE SEQUENCE [LARGE SCALE GENOMIC DNA]</scope>
    <source>
        <strain evidence="8">yFS286</strain>
    </source>
</reference>
<feature type="compositionally biased region" description="Low complexity" evidence="3">
    <location>
        <begin position="89"/>
        <end position="103"/>
    </location>
</feature>
<dbReference type="Pfam" id="PF00621">
    <property type="entry name" value="RhoGEF"/>
    <property type="match status" value="1"/>
</dbReference>
<evidence type="ECO:0000259" key="4">
    <source>
        <dbReference type="PROSITE" id="PS50003"/>
    </source>
</evidence>
<dbReference type="GeneID" id="25030170"/>
<dbReference type="SUPFAM" id="SSF48065">
    <property type="entry name" value="DBL homology domain (DH-domain)"/>
    <property type="match status" value="1"/>
</dbReference>
<dbReference type="HOGENOM" id="CLU_001083_1_0_1"/>
<accession>S9PSK8</accession>
<evidence type="ECO:0000256" key="2">
    <source>
        <dbReference type="ARBA" id="ARBA00022658"/>
    </source>
</evidence>
<dbReference type="Pfam" id="PF23582">
    <property type="entry name" value="WHD_RGF3"/>
    <property type="match status" value="1"/>
</dbReference>
<feature type="compositionally biased region" description="Low complexity" evidence="3">
    <location>
        <begin position="178"/>
        <end position="194"/>
    </location>
</feature>
<dbReference type="Pfam" id="PF15405">
    <property type="entry name" value="PH_5"/>
    <property type="match status" value="1"/>
</dbReference>
<dbReference type="OrthoDB" id="660555at2759"/>
<dbReference type="PANTHER" id="PTHR46572:SF1">
    <property type="entry name" value="RHO1 GUANINE NUCLEOTIDE EXCHANGE FACTOR TUS1"/>
    <property type="match status" value="1"/>
</dbReference>
<dbReference type="InterPro" id="IPR057283">
    <property type="entry name" value="RGF3_WH"/>
</dbReference>
<feature type="region of interest" description="Disordered" evidence="3">
    <location>
        <begin position="66"/>
        <end position="108"/>
    </location>
</feature>
<dbReference type="InterPro" id="IPR001849">
    <property type="entry name" value="PH_domain"/>
</dbReference>
<dbReference type="SMART" id="SM00036">
    <property type="entry name" value="CNH"/>
    <property type="match status" value="1"/>
</dbReference>
<evidence type="ECO:0000256" key="3">
    <source>
        <dbReference type="SAM" id="MobiDB-lite"/>
    </source>
</evidence>
<evidence type="ECO:0000259" key="6">
    <source>
        <dbReference type="PROSITE" id="PS50219"/>
    </source>
</evidence>
<dbReference type="GO" id="GO:0005085">
    <property type="term" value="F:guanyl-nucleotide exchange factor activity"/>
    <property type="evidence" value="ECO:0007669"/>
    <property type="project" value="UniProtKB-KW"/>
</dbReference>
<dbReference type="GO" id="GO:0000935">
    <property type="term" value="C:division septum"/>
    <property type="evidence" value="ECO:0007669"/>
    <property type="project" value="EnsemblFungi"/>
</dbReference>
<keyword evidence="8" id="KW-1185">Reference proteome</keyword>
<dbReference type="RefSeq" id="XP_013019597.1">
    <property type="nucleotide sequence ID" value="XM_013164143.1"/>
</dbReference>